<dbReference type="Gene3D" id="3.80.10.10">
    <property type="entry name" value="Ribonuclease Inhibitor"/>
    <property type="match status" value="1"/>
</dbReference>
<dbReference type="GO" id="GO:0031267">
    <property type="term" value="F:small GTPase binding"/>
    <property type="evidence" value="ECO:0007669"/>
    <property type="project" value="TreeGrafter"/>
</dbReference>
<keyword evidence="3" id="KW-0677">Repeat</keyword>
<dbReference type="EMBL" id="QUTF01012215">
    <property type="protein sequence ID" value="RHZ24814.1"/>
    <property type="molecule type" value="Genomic_DNA"/>
</dbReference>
<dbReference type="GO" id="GO:0005634">
    <property type="term" value="C:nucleus"/>
    <property type="evidence" value="ECO:0007669"/>
    <property type="project" value="TreeGrafter"/>
</dbReference>
<reference evidence="7 8" key="1">
    <citation type="submission" date="2018-08" db="EMBL/GenBank/DDBJ databases">
        <title>Aphanomyces genome sequencing and annotation.</title>
        <authorList>
            <person name="Minardi D."/>
            <person name="Oidtmann B."/>
            <person name="Van Der Giezen M."/>
            <person name="Studholme D.J."/>
        </authorList>
    </citation>
    <scope>NUCLEOTIDE SEQUENCE [LARGE SCALE GENOMIC DNA]</scope>
    <source>
        <strain evidence="5 7">D2</strain>
        <strain evidence="6 8">FDL457</strain>
    </source>
</reference>
<evidence type="ECO:0000313" key="5">
    <source>
        <dbReference type="EMBL" id="RHY66802.1"/>
    </source>
</evidence>
<dbReference type="PANTHER" id="PTHR24113">
    <property type="entry name" value="RAN GTPASE-ACTIVATING PROTEIN 1"/>
    <property type="match status" value="1"/>
</dbReference>
<feature type="region of interest" description="Disordered" evidence="4">
    <location>
        <begin position="278"/>
        <end position="298"/>
    </location>
</feature>
<evidence type="ECO:0000256" key="2">
    <source>
        <dbReference type="ARBA" id="ARBA00022614"/>
    </source>
</evidence>
<dbReference type="Proteomes" id="UP000266643">
    <property type="component" value="Unassembled WGS sequence"/>
</dbReference>
<evidence type="ECO:0000313" key="6">
    <source>
        <dbReference type="EMBL" id="RHZ24814.1"/>
    </source>
</evidence>
<dbReference type="SUPFAM" id="SSF52047">
    <property type="entry name" value="RNI-like"/>
    <property type="match status" value="1"/>
</dbReference>
<keyword evidence="2" id="KW-0433">Leucine-rich repeat</keyword>
<dbReference type="InterPro" id="IPR032675">
    <property type="entry name" value="LRR_dom_sf"/>
</dbReference>
<accession>A0A397DK85</accession>
<dbReference type="EMBL" id="QUTD01004647">
    <property type="protein sequence ID" value="RHY66802.1"/>
    <property type="molecule type" value="Genomic_DNA"/>
</dbReference>
<dbReference type="GO" id="GO:0005829">
    <property type="term" value="C:cytosol"/>
    <property type="evidence" value="ECO:0007669"/>
    <property type="project" value="TreeGrafter"/>
</dbReference>
<feature type="compositionally biased region" description="Low complexity" evidence="4">
    <location>
        <begin position="42"/>
        <end position="65"/>
    </location>
</feature>
<organism evidence="5 7">
    <name type="scientific">Aphanomyces astaci</name>
    <name type="common">Crayfish plague agent</name>
    <dbReference type="NCBI Taxonomy" id="112090"/>
    <lineage>
        <taxon>Eukaryota</taxon>
        <taxon>Sar</taxon>
        <taxon>Stramenopiles</taxon>
        <taxon>Oomycota</taxon>
        <taxon>Saprolegniomycetes</taxon>
        <taxon>Saprolegniales</taxon>
        <taxon>Verrucalvaceae</taxon>
        <taxon>Aphanomyces</taxon>
    </lineage>
</organism>
<dbReference type="Pfam" id="PF13516">
    <property type="entry name" value="LRR_6"/>
    <property type="match status" value="2"/>
</dbReference>
<evidence type="ECO:0000256" key="4">
    <source>
        <dbReference type="SAM" id="MobiDB-lite"/>
    </source>
</evidence>
<evidence type="ECO:0000313" key="7">
    <source>
        <dbReference type="Proteomes" id="UP000266643"/>
    </source>
</evidence>
<feature type="region of interest" description="Disordered" evidence="4">
    <location>
        <begin position="1"/>
        <end position="73"/>
    </location>
</feature>
<dbReference type="GO" id="GO:0006913">
    <property type="term" value="P:nucleocytoplasmic transport"/>
    <property type="evidence" value="ECO:0007669"/>
    <property type="project" value="TreeGrafter"/>
</dbReference>
<dbReference type="VEuPathDB" id="FungiDB:H257_04267"/>
<dbReference type="GO" id="GO:0048471">
    <property type="term" value="C:perinuclear region of cytoplasm"/>
    <property type="evidence" value="ECO:0007669"/>
    <property type="project" value="TreeGrafter"/>
</dbReference>
<comment type="caution">
    <text evidence="5">The sequence shown here is derived from an EMBL/GenBank/DDBJ whole genome shotgun (WGS) entry which is preliminary data.</text>
</comment>
<gene>
    <name evidence="6" type="ORF">DYB26_004542</name>
    <name evidence="5" type="ORF">DYB30_006636</name>
</gene>
<name>A0A397DK85_APHAT</name>
<proteinExistence type="predicted"/>
<dbReference type="Proteomes" id="UP000286510">
    <property type="component" value="Unassembled WGS sequence"/>
</dbReference>
<dbReference type="InterPro" id="IPR027038">
    <property type="entry name" value="RanGap"/>
</dbReference>
<protein>
    <submittedName>
        <fullName evidence="5">Uncharacterized protein</fullName>
    </submittedName>
</protein>
<feature type="compositionally biased region" description="Low complexity" evidence="4">
    <location>
        <begin position="11"/>
        <end position="23"/>
    </location>
</feature>
<evidence type="ECO:0000256" key="3">
    <source>
        <dbReference type="ARBA" id="ARBA00022737"/>
    </source>
</evidence>
<dbReference type="InterPro" id="IPR001611">
    <property type="entry name" value="Leu-rich_rpt"/>
</dbReference>
<keyword evidence="1" id="KW-0343">GTPase activation</keyword>
<dbReference type="PANTHER" id="PTHR24113:SF12">
    <property type="entry name" value="RAN GTPASE-ACTIVATING PROTEIN 1"/>
    <property type="match status" value="1"/>
</dbReference>
<evidence type="ECO:0000313" key="8">
    <source>
        <dbReference type="Proteomes" id="UP000286510"/>
    </source>
</evidence>
<sequence>MRRRSVDSDAESSSSFSDLTTSTLNASNGLPVPLSNGSQQPSSSSSDMSSSSEEASSSSSLSDSSSSEDEVDFVQQVQEKLKAGFRAVVGTRDSRFASRANTTLKWKEDVAYATAEAAFVAQKQASQELLVAAHRDKKLDRKRAKMARQQDKANRKKAKLMARKVAACNVKEEKLDKKMTILAELRLERLTDVRAKSFHVEPPWMSAQESQFVETLAAFTAKEEAKRMALADCIHLAEDMGRKIGTLPAIHSPSRIKHPEQMETATTLVLRLADAHVTPSPEPTHDAPHTTTTIPHEKATRHKTLFTVNLKRFRHVEQCQGDKIGERGCVEFGKSLLTGACPRLKELNLGWNAIKYRGMESLAMSFSRGGGSQLTLLDLRANSLDATALRTLFDAMGHGGVPELQTLILSGNMLGDLGGKAIAHAYLKGLFGTLRLVDVKSNGIRNDGCRAMFTAFTADCFSRLAPKLELLDMRRNCINQITAESFVPCPKHITF</sequence>
<evidence type="ECO:0000256" key="1">
    <source>
        <dbReference type="ARBA" id="ARBA00022468"/>
    </source>
</evidence>
<dbReference type="AlphaFoldDB" id="A0A397DK85"/>
<dbReference type="GO" id="GO:0005096">
    <property type="term" value="F:GTPase activator activity"/>
    <property type="evidence" value="ECO:0007669"/>
    <property type="project" value="UniProtKB-KW"/>
</dbReference>